<proteinExistence type="predicted"/>
<gene>
    <name evidence="3" type="ORF">CP49_04245</name>
</gene>
<dbReference type="InterPro" id="IPR001296">
    <property type="entry name" value="Glyco_trans_1"/>
</dbReference>
<dbReference type="STRING" id="1518501.CQ10_38835"/>
<evidence type="ECO:0000313" key="3">
    <source>
        <dbReference type="EMBL" id="KRR03160.1"/>
    </source>
</evidence>
<accession>A0A0R3L5H6</accession>
<evidence type="ECO:0000256" key="1">
    <source>
        <dbReference type="ARBA" id="ARBA00022679"/>
    </source>
</evidence>
<dbReference type="AlphaFoldDB" id="A0A0R3L5H6"/>
<dbReference type="EMBL" id="LLXX01000143">
    <property type="protein sequence ID" value="KRR03160.1"/>
    <property type="molecule type" value="Genomic_DNA"/>
</dbReference>
<evidence type="ECO:0000259" key="2">
    <source>
        <dbReference type="Pfam" id="PF00534"/>
    </source>
</evidence>
<dbReference type="GO" id="GO:0016757">
    <property type="term" value="F:glycosyltransferase activity"/>
    <property type="evidence" value="ECO:0007669"/>
    <property type="project" value="InterPro"/>
</dbReference>
<dbReference type="CDD" id="cd03809">
    <property type="entry name" value="GT4_MtfB-like"/>
    <property type="match status" value="1"/>
</dbReference>
<organism evidence="3 4">
    <name type="scientific">Bradyrhizobium valentinum</name>
    <dbReference type="NCBI Taxonomy" id="1518501"/>
    <lineage>
        <taxon>Bacteria</taxon>
        <taxon>Pseudomonadati</taxon>
        <taxon>Pseudomonadota</taxon>
        <taxon>Alphaproteobacteria</taxon>
        <taxon>Hyphomicrobiales</taxon>
        <taxon>Nitrobacteraceae</taxon>
        <taxon>Bradyrhizobium</taxon>
    </lineage>
</organism>
<dbReference type="PANTHER" id="PTHR46401:SF2">
    <property type="entry name" value="GLYCOSYLTRANSFERASE WBBK-RELATED"/>
    <property type="match status" value="1"/>
</dbReference>
<feature type="domain" description="Glycosyl transferase family 1" evidence="2">
    <location>
        <begin position="207"/>
        <end position="361"/>
    </location>
</feature>
<dbReference type="SUPFAM" id="SSF53756">
    <property type="entry name" value="UDP-Glycosyltransferase/glycogen phosphorylase"/>
    <property type="match status" value="1"/>
</dbReference>
<sequence>MLSIKPAIEKLFMKSSNDGVDGRSIWAINGRFMTQRMTGVQRYAHEIVASLDEISSEDGDVARRLGFGLVMPPGVDARPALSQIDVRQTKFGSGHAWDQLVLPWHGTSGVLSLGNFGPVLARRHIVCIHDANTFIQPGSYSRAFGLAYRTLLPLIGRRASRVATVSQFSADMLVKYGICRREKIFIAPNGHEHALRWDAKRAEIPLLKVLKRPYVLLLGSSAKHKNIHVILEQAPGLDAAGIDIVIVGAASSIFSAHAPNYQRSNIHHAGSVGDDDLAALYEGALCLAFPSKTEGFGIPLVEAMARCCPVISSNAASLMEVGGNAIAYVDPDNGDGWRDAIVGLSRNEGRRATMISEGRKRAALFSWRSSAQIYLAEIMHLIREVAPQSRAGL</sequence>
<protein>
    <recommendedName>
        <fullName evidence="2">Glycosyl transferase family 1 domain-containing protein</fullName>
    </recommendedName>
</protein>
<evidence type="ECO:0000313" key="4">
    <source>
        <dbReference type="Proteomes" id="UP000051913"/>
    </source>
</evidence>
<keyword evidence="1" id="KW-0808">Transferase</keyword>
<dbReference type="Proteomes" id="UP000051913">
    <property type="component" value="Unassembled WGS sequence"/>
</dbReference>
<dbReference type="Gene3D" id="3.40.50.2000">
    <property type="entry name" value="Glycogen Phosphorylase B"/>
    <property type="match status" value="2"/>
</dbReference>
<dbReference type="Pfam" id="PF00534">
    <property type="entry name" value="Glycos_transf_1"/>
    <property type="match status" value="1"/>
</dbReference>
<comment type="caution">
    <text evidence="3">The sequence shown here is derived from an EMBL/GenBank/DDBJ whole genome shotgun (WGS) entry which is preliminary data.</text>
</comment>
<reference evidence="3 4" key="1">
    <citation type="submission" date="2014-03" db="EMBL/GenBank/DDBJ databases">
        <title>Bradyrhizobium valentinum sp. nov., isolated from effective nodules of Lupinus mariae-josephae, a lupine endemic of basic-lime soils in Eastern Spain.</title>
        <authorList>
            <person name="Duran D."/>
            <person name="Rey L."/>
            <person name="Navarro A."/>
            <person name="Busquets A."/>
            <person name="Imperial J."/>
            <person name="Ruiz-Argueso T."/>
        </authorList>
    </citation>
    <scope>NUCLEOTIDE SEQUENCE [LARGE SCALE GENOMIC DNA]</scope>
    <source>
        <strain evidence="3 4">LmjM3</strain>
    </source>
</reference>
<name>A0A0R3L5H6_9BRAD</name>
<dbReference type="RefSeq" id="WP_057852928.1">
    <property type="nucleotide sequence ID" value="NZ_LLXX01000143.1"/>
</dbReference>
<keyword evidence="4" id="KW-1185">Reference proteome</keyword>
<dbReference type="GO" id="GO:0009103">
    <property type="term" value="P:lipopolysaccharide biosynthetic process"/>
    <property type="evidence" value="ECO:0007669"/>
    <property type="project" value="TreeGrafter"/>
</dbReference>
<dbReference type="PANTHER" id="PTHR46401">
    <property type="entry name" value="GLYCOSYLTRANSFERASE WBBK-RELATED"/>
    <property type="match status" value="1"/>
</dbReference>